<gene>
    <name evidence="2" type="ORF">G6F64_002107</name>
</gene>
<evidence type="ECO:0000256" key="1">
    <source>
        <dbReference type="SAM" id="MobiDB-lite"/>
    </source>
</evidence>
<feature type="compositionally biased region" description="Basic and acidic residues" evidence="1">
    <location>
        <begin position="431"/>
        <end position="443"/>
    </location>
</feature>
<dbReference type="EMBL" id="JAANQT010000178">
    <property type="protein sequence ID" value="KAG1313612.1"/>
    <property type="molecule type" value="Genomic_DNA"/>
</dbReference>
<evidence type="ECO:0000313" key="3">
    <source>
        <dbReference type="Proteomes" id="UP000716291"/>
    </source>
</evidence>
<accession>A0A9P7BVQ0</accession>
<feature type="region of interest" description="Disordered" evidence="1">
    <location>
        <begin position="207"/>
        <end position="245"/>
    </location>
</feature>
<dbReference type="Proteomes" id="UP000716291">
    <property type="component" value="Unassembled WGS sequence"/>
</dbReference>
<feature type="region of interest" description="Disordered" evidence="1">
    <location>
        <begin position="426"/>
        <end position="463"/>
    </location>
</feature>
<feature type="compositionally biased region" description="Polar residues" evidence="1">
    <location>
        <begin position="39"/>
        <end position="60"/>
    </location>
</feature>
<protein>
    <submittedName>
        <fullName evidence="2">Uncharacterized protein</fullName>
    </submittedName>
</protein>
<organism evidence="2 3">
    <name type="scientific">Rhizopus oryzae</name>
    <name type="common">Mucormycosis agent</name>
    <name type="synonym">Rhizopus arrhizus var. delemar</name>
    <dbReference type="NCBI Taxonomy" id="64495"/>
    <lineage>
        <taxon>Eukaryota</taxon>
        <taxon>Fungi</taxon>
        <taxon>Fungi incertae sedis</taxon>
        <taxon>Mucoromycota</taxon>
        <taxon>Mucoromycotina</taxon>
        <taxon>Mucoromycetes</taxon>
        <taxon>Mucorales</taxon>
        <taxon>Mucorineae</taxon>
        <taxon>Rhizopodaceae</taxon>
        <taxon>Rhizopus</taxon>
    </lineage>
</organism>
<proteinExistence type="predicted"/>
<keyword evidence="3" id="KW-1185">Reference proteome</keyword>
<feature type="region of interest" description="Disordered" evidence="1">
    <location>
        <begin position="1"/>
        <end position="60"/>
    </location>
</feature>
<feature type="compositionally biased region" description="Polar residues" evidence="1">
    <location>
        <begin position="1"/>
        <end position="26"/>
    </location>
</feature>
<sequence>MGEQQLKSLSCSLPSNQESLQQTKPTNFWMKRWKVPGDLQSTPGSKQTTSNEYSEQQSPVHQVEEVVEDISRLQLGTVIEEDVDSMDEVEQKTILGEEDVRPRPSTTTVIPIIPTVQHQQTIQHRERPTSNTTNITIFSKTSSIITSSFTTNTINPYYNFNNQLHHSLRWHSTGQSPTTFPPLLENNNQSSLAFIRDSKWLQNPIYQKTDPMEESEENDDSRRSTSYQRSSTKIPGWRDDRGFSNTKPSIPLQILYSTGNDKEKTDSGLPKIEFVHPSRTLQDGGSSSTKRTYGKRRLHLQNRFKGRIRSCPNTRRLLRFFKLRERRNCLPIQIPSVWPQCSTKSFLQNHALCYRTSKKRRNSHHLLFGRYMHPGKDETRDGPGNEQKVSGLCVQQQNNDDISIIFEDYQPNEEDSTVAYFSKENVQMDSRSTREDDFHDSSSRRSSITHKIPTTGPVENIAPDSPELESNLQIVKYQSSGVTLVGTFTTQKNGLPIQRIQAENPKTIIHIDASDKTGREKPFNKRTRTEDDFVCNSAPRSKMQKLNDKDLFRQHNRLEVYNQIRGNDFNDLTRHCNSNTRNMQPAQHKAANLLDMVNRPSSFSGRCTETSMLTEGDVFIPTLEIDTPSTEEISRTKGKASNSSDSIMAQPILVSDDLKDEARTTTNHLENQSEMVSSRLAIINNSRLQDAVNWSDINQLVSSYVEKNESDIVDADKAFSQICNSLETICKKRRKHLALFSYCTDLLSFLKQNKNKKRFKTRFATKLHELEGQALDTQARQEGYNNEVRLAVIGGRGYANTLDKEISTEKREERYETDSIDSEREADPAKSQQEAVEYEHEPLLYCNEDPNIPDTETNFLLKRERDCFYAKVDSGNRPKQLYSTGLSSILDLIDLTDEGQACNFEQQEWQEIRSTLMAKYASNKKCHVPQAIATTWKIITSLSQRDNGFELGKKYITELEEAPGYKPFLKYLRVLQVCLNIMENNPRLLEKKYASRFTEYDYLGKIWVPLFDSILAINGSIIRLKSGESINSISTGNKEEQYESSKSVKGFKIDLRFIYDTEEDEYDVGAGEAAKTNNDDKLLQDLGKAIRESKDVLDGLLNIVMEDSIAKSLSAWFVQICGLQGEIASVHLAFNGLYVAVPQGKLKFPISIATMSDFLGTFSSMLLFVSKLEKCAIDIKSAIEQLENRRSSMGFTFNRARPLIEGHQRSEWMRPTWYSPPGQQQAKSQLPFNLFGREAYYTEPEEDARSAAESDKFEEDADEFGWIRRNDGWFNIHSKTFSHIHHKKPE</sequence>
<feature type="region of interest" description="Disordered" evidence="1">
    <location>
        <begin position="804"/>
        <end position="833"/>
    </location>
</feature>
<feature type="compositionally biased region" description="Basic and acidic residues" evidence="1">
    <location>
        <begin position="804"/>
        <end position="828"/>
    </location>
</feature>
<evidence type="ECO:0000313" key="2">
    <source>
        <dbReference type="EMBL" id="KAG1313612.1"/>
    </source>
</evidence>
<comment type="caution">
    <text evidence="2">The sequence shown here is derived from an EMBL/GenBank/DDBJ whole genome shotgun (WGS) entry which is preliminary data.</text>
</comment>
<name>A0A9P7BVQ0_RHIOR</name>
<reference evidence="2" key="1">
    <citation type="journal article" date="2020" name="Microb. Genom.">
        <title>Genetic diversity of clinical and environmental Mucorales isolates obtained from an investigation of mucormycosis cases among solid organ transplant recipients.</title>
        <authorList>
            <person name="Nguyen M.H."/>
            <person name="Kaul D."/>
            <person name="Muto C."/>
            <person name="Cheng S.J."/>
            <person name="Richter R.A."/>
            <person name="Bruno V.M."/>
            <person name="Liu G."/>
            <person name="Beyhan S."/>
            <person name="Sundermann A.J."/>
            <person name="Mounaud S."/>
            <person name="Pasculle A.W."/>
            <person name="Nierman W.C."/>
            <person name="Driscoll E."/>
            <person name="Cumbie R."/>
            <person name="Clancy C.J."/>
            <person name="Dupont C.L."/>
        </authorList>
    </citation>
    <scope>NUCLEOTIDE SEQUENCE</scope>
    <source>
        <strain evidence="2">GL11</strain>
    </source>
</reference>